<protein>
    <recommendedName>
        <fullName evidence="1">Carboxylesterase type B domain-containing protein</fullName>
    </recommendedName>
</protein>
<feature type="domain" description="Carboxylesterase type B" evidence="1">
    <location>
        <begin position="43"/>
        <end position="384"/>
    </location>
</feature>
<dbReference type="PANTHER" id="PTHR11559">
    <property type="entry name" value="CARBOXYLESTERASE"/>
    <property type="match status" value="1"/>
</dbReference>
<proteinExistence type="predicted"/>
<dbReference type="InterPro" id="IPR019819">
    <property type="entry name" value="Carboxylesterase_B_CS"/>
</dbReference>
<accession>A0A381U1D2</accession>
<dbReference type="Gene3D" id="3.40.50.1820">
    <property type="entry name" value="alpha/beta hydrolase"/>
    <property type="match status" value="1"/>
</dbReference>
<name>A0A381U1D2_9ZZZZ</name>
<gene>
    <name evidence="2" type="ORF">METZ01_LOCUS74783</name>
</gene>
<dbReference type="AlphaFoldDB" id="A0A381U1D2"/>
<dbReference type="Pfam" id="PF00135">
    <property type="entry name" value="COesterase"/>
    <property type="match status" value="2"/>
</dbReference>
<evidence type="ECO:0000313" key="2">
    <source>
        <dbReference type="EMBL" id="SVA21929.1"/>
    </source>
</evidence>
<dbReference type="InterPro" id="IPR002018">
    <property type="entry name" value="CarbesteraseB"/>
</dbReference>
<dbReference type="EMBL" id="UINC01005533">
    <property type="protein sequence ID" value="SVA21929.1"/>
    <property type="molecule type" value="Genomic_DNA"/>
</dbReference>
<evidence type="ECO:0000259" key="1">
    <source>
        <dbReference type="Pfam" id="PF00135"/>
    </source>
</evidence>
<dbReference type="InterPro" id="IPR029058">
    <property type="entry name" value="AB_hydrolase_fold"/>
</dbReference>
<dbReference type="InterPro" id="IPR050309">
    <property type="entry name" value="Type-B_Carboxylest/Lipase"/>
</dbReference>
<reference evidence="2" key="1">
    <citation type="submission" date="2018-05" db="EMBL/GenBank/DDBJ databases">
        <authorList>
            <person name="Lanie J.A."/>
            <person name="Ng W.-L."/>
            <person name="Kazmierczak K.M."/>
            <person name="Andrzejewski T.M."/>
            <person name="Davidsen T.M."/>
            <person name="Wayne K.J."/>
            <person name="Tettelin H."/>
            <person name="Glass J.I."/>
            <person name="Rusch D."/>
            <person name="Podicherti R."/>
            <person name="Tsui H.-C.T."/>
            <person name="Winkler M.E."/>
        </authorList>
    </citation>
    <scope>NUCLEOTIDE SEQUENCE</scope>
</reference>
<organism evidence="2">
    <name type="scientific">marine metagenome</name>
    <dbReference type="NCBI Taxonomy" id="408172"/>
    <lineage>
        <taxon>unclassified sequences</taxon>
        <taxon>metagenomes</taxon>
        <taxon>ecological metagenomes</taxon>
    </lineage>
</organism>
<dbReference type="PROSITE" id="PS00941">
    <property type="entry name" value="CARBOXYLESTERASE_B_2"/>
    <property type="match status" value="1"/>
</dbReference>
<dbReference type="SUPFAM" id="SSF53474">
    <property type="entry name" value="alpha/beta-Hydrolases"/>
    <property type="match status" value="1"/>
</dbReference>
<sequence length="599" mass="65617">MIQKGLLVLAACVVAVGAVSYWYVSRLMEGSPPVTLAEETYRRINSGQIVGYKEPNGTFGWRGIPFATPPVGELRWKAPRAPQPWEGVRNALNFGSACPQRGFGGGTSGITGEEDCLYLNVWQPPGLQTPRPVMFWIHGGANHIGEAATPLYHGANLAATHDVVVVSINYRLGPLGWLTHPGLRVSGDLADDSGNYGTLDILRALEWVQENIAQFNGDPDNVTIFGESAGGFNVLTMMVSSLAAELYHKAIVQSGGLTINSFSVAENFRDDEEPGSNSSSRELVNRLMVADGRAANRQEAKAIQLSMTDTDVAKVLRSAAPSQLLSAQGGGMMGGTPYIFGDGYVLPADAQADEIFTDVSNYNVTPVILGTNRDEVKLFLAMSPSVTNRFFGIPYRIRDSVSYNRDAAYGTDAWKLRAVDELAERLHDTQGHSVFAYRFDWDDLRNVLSLDLGSLFGAAHAFEIPFMFGNFDLIDRTMVIAGEAKPARNALSASMMSYWANFAYTGSPGRGRDGHEIEWTGWKNGDAENERLLIFDSHTDGGIRMSPLRLTREGMRERVLNDTSFTDQAAHCRTYRQLFSDDDFRQNEYATLGKAGCND</sequence>
<feature type="domain" description="Carboxylesterase type B" evidence="1">
    <location>
        <begin position="426"/>
        <end position="536"/>
    </location>
</feature>